<comment type="similarity">
    <text evidence="2">Belongs to the peroxin-13 family.</text>
</comment>
<evidence type="ECO:0000256" key="9">
    <source>
        <dbReference type="ARBA" id="ARBA00023136"/>
    </source>
</evidence>
<comment type="subcellular location">
    <subcellularLocation>
        <location evidence="1">Peroxisome membrane</location>
        <topology evidence="1">Single-pass membrane protein</topology>
    </subcellularLocation>
</comment>
<evidence type="ECO:0000313" key="17">
    <source>
        <dbReference type="Proteomes" id="UP000184330"/>
    </source>
</evidence>
<dbReference type="InterPro" id="IPR001452">
    <property type="entry name" value="SH3_domain"/>
</dbReference>
<dbReference type="PROSITE" id="PS50002">
    <property type="entry name" value="SH3"/>
    <property type="match status" value="1"/>
</dbReference>
<keyword evidence="4" id="KW-0813">Transport</keyword>
<evidence type="ECO:0000256" key="3">
    <source>
        <dbReference type="ARBA" id="ARBA00022443"/>
    </source>
</evidence>
<dbReference type="Pfam" id="PF07653">
    <property type="entry name" value="SH3_2"/>
    <property type="match status" value="1"/>
</dbReference>
<dbReference type="OrthoDB" id="7464126at2759"/>
<dbReference type="GO" id="GO:0005778">
    <property type="term" value="C:peroxisomal membrane"/>
    <property type="evidence" value="ECO:0007669"/>
    <property type="project" value="UniProtKB-SubCell"/>
</dbReference>
<keyword evidence="10" id="KW-0576">Peroxisome</keyword>
<keyword evidence="5" id="KW-0812">Transmembrane</keyword>
<keyword evidence="7" id="KW-1133">Transmembrane helix</keyword>
<dbReference type="Gene3D" id="2.30.30.40">
    <property type="entry name" value="SH3 Domains"/>
    <property type="match status" value="1"/>
</dbReference>
<evidence type="ECO:0000256" key="11">
    <source>
        <dbReference type="ARBA" id="ARBA00029693"/>
    </source>
</evidence>
<evidence type="ECO:0000313" key="16">
    <source>
        <dbReference type="EMBL" id="CZR65079.1"/>
    </source>
</evidence>
<feature type="domain" description="SH3" evidence="15">
    <location>
        <begin position="348"/>
        <end position="416"/>
    </location>
</feature>
<dbReference type="EMBL" id="FJOG01000029">
    <property type="protein sequence ID" value="CZR65079.1"/>
    <property type="molecule type" value="Genomic_DNA"/>
</dbReference>
<evidence type="ECO:0000256" key="4">
    <source>
        <dbReference type="ARBA" id="ARBA00022448"/>
    </source>
</evidence>
<dbReference type="AlphaFoldDB" id="A0A1L7XJ61"/>
<evidence type="ECO:0000256" key="10">
    <source>
        <dbReference type="ARBA" id="ARBA00023140"/>
    </source>
</evidence>
<dbReference type="FunFam" id="2.30.30.40:FF:000128">
    <property type="entry name" value="Peroxisomal membrane protein (Pex13)"/>
    <property type="match status" value="1"/>
</dbReference>
<evidence type="ECO:0000259" key="15">
    <source>
        <dbReference type="PROSITE" id="PS50002"/>
    </source>
</evidence>
<dbReference type="InterPro" id="IPR036028">
    <property type="entry name" value="SH3-like_dom_sf"/>
</dbReference>
<evidence type="ECO:0000256" key="13">
    <source>
        <dbReference type="ARBA" id="ARBA00065871"/>
    </source>
</evidence>
<proteinExistence type="inferred from homology"/>
<reference evidence="16 17" key="1">
    <citation type="submission" date="2016-03" db="EMBL/GenBank/DDBJ databases">
        <authorList>
            <person name="Ploux O."/>
        </authorList>
    </citation>
    <scope>NUCLEOTIDE SEQUENCE [LARGE SCALE GENOMIC DNA]</scope>
    <source>
        <strain evidence="16 17">UAMH 11012</strain>
    </source>
</reference>
<dbReference type="GO" id="GO:0015031">
    <property type="term" value="P:protein transport"/>
    <property type="evidence" value="ECO:0007669"/>
    <property type="project" value="UniProtKB-KW"/>
</dbReference>
<keyword evidence="3 14" id="KW-0728">SH3 domain</keyword>
<evidence type="ECO:0000256" key="8">
    <source>
        <dbReference type="ARBA" id="ARBA00023010"/>
    </source>
</evidence>
<dbReference type="SMART" id="SM00326">
    <property type="entry name" value="SH3"/>
    <property type="match status" value="1"/>
</dbReference>
<evidence type="ECO:0000256" key="2">
    <source>
        <dbReference type="ARBA" id="ARBA00006033"/>
    </source>
</evidence>
<protein>
    <recommendedName>
        <fullName evidence="12">Peroxisomal membrane protein PEX13</fullName>
    </recommendedName>
    <alternativeName>
        <fullName evidence="11">Peroxin-13</fullName>
    </alternativeName>
</protein>
<keyword evidence="8" id="KW-0811">Translocation</keyword>
<evidence type="ECO:0000256" key="6">
    <source>
        <dbReference type="ARBA" id="ARBA00022927"/>
    </source>
</evidence>
<comment type="subunit">
    <text evidence="13">Interacts (via SH3 domain) with PEX14 (via SH3-binding motif); forming the PEX13-PEX14 docking complex.</text>
</comment>
<dbReference type="Proteomes" id="UP000184330">
    <property type="component" value="Unassembled WGS sequence"/>
</dbReference>
<evidence type="ECO:0000256" key="7">
    <source>
        <dbReference type="ARBA" id="ARBA00022989"/>
    </source>
</evidence>
<organism evidence="16 17">
    <name type="scientific">Phialocephala subalpina</name>
    <dbReference type="NCBI Taxonomy" id="576137"/>
    <lineage>
        <taxon>Eukaryota</taxon>
        <taxon>Fungi</taxon>
        <taxon>Dikarya</taxon>
        <taxon>Ascomycota</taxon>
        <taxon>Pezizomycotina</taxon>
        <taxon>Leotiomycetes</taxon>
        <taxon>Helotiales</taxon>
        <taxon>Mollisiaceae</taxon>
        <taxon>Phialocephala</taxon>
        <taxon>Phialocephala fortinii species complex</taxon>
    </lineage>
</organism>
<evidence type="ECO:0000256" key="1">
    <source>
        <dbReference type="ARBA" id="ARBA00004549"/>
    </source>
</evidence>
<gene>
    <name evidence="16" type="ORF">PAC_14979</name>
</gene>
<keyword evidence="17" id="KW-1185">Reference proteome</keyword>
<dbReference type="SUPFAM" id="SSF50044">
    <property type="entry name" value="SH3-domain"/>
    <property type="match status" value="1"/>
</dbReference>
<evidence type="ECO:0000256" key="12">
    <source>
        <dbReference type="ARBA" id="ARBA00034535"/>
    </source>
</evidence>
<keyword evidence="9" id="KW-0472">Membrane</keyword>
<sequence length="590" mass="67183">MSFGYSIGDLIAVGELALRIYREYRDAPAQFAAIAIEVGSLHLTLKDVDNTIQDNEMPVNKKADLMQIVDGCKAVLTDLDNLLQKYKNIGKKTRWSWDRLRWHQSDIQDMRARIISSTGLLNTFNLSLTSSATSRIEKQLVQLRLEIQTGKREDSVITVDSMKAAQGGDEDIWREISRELEDAGITEEMINKHREFIAIWVVNAINSGQLDEQPFSSVSQDETGVPENGPGILEPEFGKGNGGEGGSCRIANIESKSSPLEEFEPEDESDEFRNALSQKITEFHRLTREAMESSNYLQAEQQINKALDVSCALFEESSSEVQEGFSILEELQPHLQHLFQQNEPIDPSKLDFCRLLYDFKPEKDVLNVDIEVCKGDLVAVISKNDPEGNPSERWKCRTRDGRYGYLPEIYLEIVARPGKNKCGYEGCENYKCRVGDRLQNYYREHMECAVDLCLRKAAPGYFCCTPHCCKYQGCFGSARPDIRTLYCDHHKCEVSNCRSLKSHNEVEEVDDDLQLELHKFCDQQPHCVLKRDTSRRCLARRLRDSSLIRSNSANKTLDYDDKIRRDTLESVSAGHRAENIKKEYESVSGQ</sequence>
<accession>A0A1L7XJ61</accession>
<evidence type="ECO:0000256" key="14">
    <source>
        <dbReference type="PROSITE-ProRule" id="PRU00192"/>
    </source>
</evidence>
<name>A0A1L7XJ61_9HELO</name>
<evidence type="ECO:0000256" key="5">
    <source>
        <dbReference type="ARBA" id="ARBA00022692"/>
    </source>
</evidence>
<dbReference type="STRING" id="576137.A0A1L7XJ61"/>
<keyword evidence="6" id="KW-0653">Protein transport</keyword>